<reference evidence="8" key="3">
    <citation type="submission" date="2021-06" db="EMBL/GenBank/DDBJ databases">
        <title>Updating the genus Pseudomonas: Description of 43 new species and partition of the Pseudomonas putida group.</title>
        <authorList>
            <person name="Girard L."/>
            <person name="Lood C."/>
            <person name="Vandamme P."/>
            <person name="Rokni-Zadeh H."/>
            <person name="Van Noort V."/>
            <person name="Hofte M."/>
            <person name="Lavigne R."/>
            <person name="De Mot R."/>
        </authorList>
    </citation>
    <scope>NUCLEOTIDE SEQUENCE</scope>
    <source>
        <strain evidence="8">SWRI153</strain>
    </source>
</reference>
<accession>A0A923F3F3</accession>
<dbReference type="Proteomes" id="UP000648816">
    <property type="component" value="Unassembled WGS sequence"/>
</dbReference>
<dbReference type="Gene3D" id="4.10.220.110">
    <property type="match status" value="1"/>
</dbReference>
<feature type="coiled-coil region" evidence="4">
    <location>
        <begin position="269"/>
        <end position="296"/>
    </location>
</feature>
<organism evidence="7">
    <name type="scientific">Pseudomonas khorasanensis</name>
    <dbReference type="NCBI Taxonomy" id="2745508"/>
    <lineage>
        <taxon>Bacteria</taxon>
        <taxon>Pseudomonadati</taxon>
        <taxon>Pseudomonadota</taxon>
        <taxon>Gammaproteobacteria</taxon>
        <taxon>Pseudomonadales</taxon>
        <taxon>Pseudomonadaceae</taxon>
        <taxon>Pseudomonas</taxon>
    </lineage>
</organism>
<dbReference type="AlphaFoldDB" id="A0A923F3F3"/>
<dbReference type="EMBL" id="JABWQP020000018">
    <property type="protein sequence ID" value="MBV4488729.1"/>
    <property type="molecule type" value="Genomic_DNA"/>
</dbReference>
<reference evidence="7" key="2">
    <citation type="submission" date="2020-07" db="EMBL/GenBank/DDBJ databases">
        <authorList>
            <person name="Lood C."/>
            <person name="Girard L."/>
        </authorList>
    </citation>
    <scope>NUCLEOTIDE SEQUENCE</scope>
    <source>
        <strain evidence="7">SWRI153</strain>
    </source>
</reference>
<dbReference type="GO" id="GO:0005576">
    <property type="term" value="C:extracellular region"/>
    <property type="evidence" value="ECO:0007669"/>
    <property type="project" value="UniProtKB-SubCell"/>
</dbReference>
<evidence type="ECO:0000313" key="9">
    <source>
        <dbReference type="Proteomes" id="UP000648816"/>
    </source>
</evidence>
<comment type="caution">
    <text evidence="7">The sequence shown here is derived from an EMBL/GenBank/DDBJ whole genome shotgun (WGS) entry which is preliminary data.</text>
</comment>
<comment type="subcellular location">
    <subcellularLocation>
        <location evidence="1">Secreted</location>
    </subcellularLocation>
</comment>
<dbReference type="InterPro" id="IPR037026">
    <property type="entry name" value="Vgr_OB-fold_dom_sf"/>
</dbReference>
<proteinExistence type="inferred from homology"/>
<dbReference type="SUPFAM" id="SSF69349">
    <property type="entry name" value="Phage fibre proteins"/>
    <property type="match status" value="1"/>
</dbReference>
<dbReference type="InterPro" id="IPR006533">
    <property type="entry name" value="T6SS_Vgr_RhsGE"/>
</dbReference>
<dbReference type="Gene3D" id="2.40.50.230">
    <property type="entry name" value="Gp5 N-terminal domain"/>
    <property type="match status" value="1"/>
</dbReference>
<evidence type="ECO:0000259" key="6">
    <source>
        <dbReference type="Pfam" id="PF22178"/>
    </source>
</evidence>
<keyword evidence="3" id="KW-0964">Secreted</keyword>
<dbReference type="Gene3D" id="3.55.50.10">
    <property type="entry name" value="Baseplate protein-like domains"/>
    <property type="match status" value="1"/>
</dbReference>
<dbReference type="SUPFAM" id="SSF69255">
    <property type="entry name" value="gp5 N-terminal domain-like"/>
    <property type="match status" value="1"/>
</dbReference>
<sequence>MYSPHHLAPSSLTFADLEHDLQVLEFSGREAISTPYAFDVVLVSERPSLDLESLLHKQAFLAFSEGGNGIHGQIHRVAQGDAGKRLTRYSITLVPRVSYLGLRKNQRIFQQMTVPQIIAQVLEEHGIHRDFHVFQLNSLYPNRDYCVQYDESDLHFIQRLCQEEGIHYHFRHSREKHLMVFGDDQTVFLKLDRPTPYKQDSGMVAERSVIKQFDLRVEARTTRTTRRDYDFEKSRILLESQYQPDARPAQSALEDYDYPGRFTLRERGKVLTRRALERLRADYRQAEGESDEQALLSGHFMEMSEHSRTEWNDLWLLTEVRHECKQPQVLEESLTSAGSAQENEFVQGYRNQFVATPWDVFYRPPQHYKKPRVLGSQTAIVTGPKGEEIHCDPHGRVKAQFFWDREGGQDDKSSCWLRVSSNWAGNVHGSVTIPRVGMEVLVSFLEGDPDQPVISGCLVNSANPVPYELPAHKTRSVFRSRSSPDNGGFNELHIEDRAGQELIYLRAQRDMEQKVENDSHLEVGNERRETIKGNSISVLEAEEHRTISADRKVQLKANDYLHVASNSHTRVDQTLVVEAGQQVHIKAGAHLTLEAGASISLKAGGQHIVIGHAGIFSSSEIQLGGVPVAGSAAALSMPGANDALAVPAALPPMIAPSQNQLMAVSNALGSDFCPLCEACREGICLTRGAAA</sequence>
<gene>
    <name evidence="8" type="ORF">HU727_024365</name>
    <name evidence="7" type="ORF">HU727_07790</name>
</gene>
<dbReference type="NCBIfam" id="TIGR01646">
    <property type="entry name" value="vgr_GE"/>
    <property type="match status" value="1"/>
</dbReference>
<evidence type="ECO:0000313" key="7">
    <source>
        <dbReference type="EMBL" id="MBC3341532.1"/>
    </source>
</evidence>
<dbReference type="InterPro" id="IPR050708">
    <property type="entry name" value="T6SS_VgrG/RHS"/>
</dbReference>
<name>A0A923F3F3_9PSED</name>
<protein>
    <submittedName>
        <fullName evidence="7">Type VI secretion system tip protein VgrG</fullName>
    </submittedName>
</protein>
<evidence type="ECO:0000256" key="4">
    <source>
        <dbReference type="SAM" id="Coils"/>
    </source>
</evidence>
<evidence type="ECO:0000313" key="8">
    <source>
        <dbReference type="EMBL" id="MBV4488729.1"/>
    </source>
</evidence>
<keyword evidence="4" id="KW-0175">Coiled coil</keyword>
<dbReference type="NCBIfam" id="TIGR03361">
    <property type="entry name" value="VI_Rhs_Vgr"/>
    <property type="match status" value="1"/>
</dbReference>
<keyword evidence="9" id="KW-1185">Reference proteome</keyword>
<evidence type="ECO:0000256" key="3">
    <source>
        <dbReference type="ARBA" id="ARBA00022525"/>
    </source>
</evidence>
<feature type="domain" description="Gp5/Type VI secretion system Vgr C-terminal trimerisation" evidence="6">
    <location>
        <begin position="476"/>
        <end position="584"/>
    </location>
</feature>
<dbReference type="Pfam" id="PF05954">
    <property type="entry name" value="Phage_GPD"/>
    <property type="match status" value="1"/>
</dbReference>
<evidence type="ECO:0000256" key="1">
    <source>
        <dbReference type="ARBA" id="ARBA00004613"/>
    </source>
</evidence>
<evidence type="ECO:0000259" key="5">
    <source>
        <dbReference type="Pfam" id="PF04717"/>
    </source>
</evidence>
<dbReference type="SUPFAM" id="SSF69279">
    <property type="entry name" value="Phage tail proteins"/>
    <property type="match status" value="2"/>
</dbReference>
<evidence type="ECO:0000256" key="2">
    <source>
        <dbReference type="ARBA" id="ARBA00005558"/>
    </source>
</evidence>
<dbReference type="InterPro" id="IPR017847">
    <property type="entry name" value="T6SS_RhsGE_Vgr_subset"/>
</dbReference>
<dbReference type="Pfam" id="PF22178">
    <property type="entry name" value="Gp5_trimer_C"/>
    <property type="match status" value="1"/>
</dbReference>
<dbReference type="Pfam" id="PF04717">
    <property type="entry name" value="Phage_base_V"/>
    <property type="match status" value="1"/>
</dbReference>
<feature type="domain" description="Gp5/Type VI secretion system Vgr protein OB-fold" evidence="5">
    <location>
        <begin position="392"/>
        <end position="458"/>
    </location>
</feature>
<dbReference type="InterPro" id="IPR006531">
    <property type="entry name" value="Gp5/Vgr_OB"/>
</dbReference>
<dbReference type="Gene3D" id="2.30.110.50">
    <property type="match status" value="1"/>
</dbReference>
<dbReference type="RefSeq" id="WP_186530722.1">
    <property type="nucleotide sequence ID" value="NZ_JABWQP020000018.1"/>
</dbReference>
<dbReference type="PANTHER" id="PTHR32305">
    <property type="match status" value="1"/>
</dbReference>
<dbReference type="PANTHER" id="PTHR32305:SF15">
    <property type="entry name" value="PROTEIN RHSA-RELATED"/>
    <property type="match status" value="1"/>
</dbReference>
<reference evidence="7 9" key="1">
    <citation type="journal article" date="2020" name="Microorganisms">
        <title>Reliable Identification of Environmental Pseudomonas Isolates Using the rpoD Gene.</title>
        <authorList>
            <consortium name="The Broad Institute Genome Sequencing Platform"/>
            <person name="Girard L."/>
            <person name="Lood C."/>
            <person name="Rokni-Zadeh H."/>
            <person name="van Noort V."/>
            <person name="Lavigne R."/>
            <person name="De Mot R."/>
        </authorList>
    </citation>
    <scope>NUCLEOTIDE SEQUENCE</scope>
    <source>
        <strain evidence="7 9">SWRI153</strain>
    </source>
</reference>
<dbReference type="EMBL" id="JABWQP010000003">
    <property type="protein sequence ID" value="MBC3341532.1"/>
    <property type="molecule type" value="Genomic_DNA"/>
</dbReference>
<dbReference type="InterPro" id="IPR054030">
    <property type="entry name" value="Gp5_Vgr_C"/>
</dbReference>
<comment type="similarity">
    <text evidence="2">Belongs to the VgrG protein family.</text>
</comment>